<dbReference type="PANTHER" id="PTHR28008">
    <property type="entry name" value="DOMAIN PROTEIN, PUTATIVE (AFU_ORTHOLOGUE AFUA_3G10980)-RELATED"/>
    <property type="match status" value="1"/>
</dbReference>
<keyword evidence="1" id="KW-0812">Transmembrane</keyword>
<comment type="caution">
    <text evidence="3">The sequence shown here is derived from an EMBL/GenBank/DDBJ whole genome shotgun (WGS) entry which is preliminary data.</text>
</comment>
<keyword evidence="1" id="KW-0472">Membrane</keyword>
<dbReference type="NCBIfam" id="NF037970">
    <property type="entry name" value="vanZ_1"/>
    <property type="match status" value="1"/>
</dbReference>
<feature type="transmembrane region" description="Helical" evidence="1">
    <location>
        <begin position="39"/>
        <end position="56"/>
    </location>
</feature>
<dbReference type="EMBL" id="BAABCB010000007">
    <property type="protein sequence ID" value="GAA4241588.1"/>
    <property type="molecule type" value="Genomic_DNA"/>
</dbReference>
<evidence type="ECO:0000256" key="1">
    <source>
        <dbReference type="SAM" id="Phobius"/>
    </source>
</evidence>
<dbReference type="Proteomes" id="UP001501682">
    <property type="component" value="Unassembled WGS sequence"/>
</dbReference>
<gene>
    <name evidence="3" type="ORF">GCM10022292_08560</name>
</gene>
<feature type="transmembrane region" description="Helical" evidence="1">
    <location>
        <begin position="98"/>
        <end position="117"/>
    </location>
</feature>
<sequence length="120" mass="13644">MVKKMLLLVSIAYTLTLIIMSLISLNGVPSLGFSFDDKIYHILAYLGLAFLWVFYFKPFKAKYIPFIIVLAAAFLGFILELLQYLLNPNRTYETYDMVANSIGAIFGTLIASQLNIYKLK</sequence>
<dbReference type="InterPro" id="IPR006976">
    <property type="entry name" value="VanZ-like"/>
</dbReference>
<feature type="transmembrane region" description="Helical" evidence="1">
    <location>
        <begin position="63"/>
        <end position="86"/>
    </location>
</feature>
<reference evidence="4" key="1">
    <citation type="journal article" date="2019" name="Int. J. Syst. Evol. Microbiol.">
        <title>The Global Catalogue of Microorganisms (GCM) 10K type strain sequencing project: providing services to taxonomists for standard genome sequencing and annotation.</title>
        <authorList>
            <consortium name="The Broad Institute Genomics Platform"/>
            <consortium name="The Broad Institute Genome Sequencing Center for Infectious Disease"/>
            <person name="Wu L."/>
            <person name="Ma J."/>
        </authorList>
    </citation>
    <scope>NUCLEOTIDE SEQUENCE [LARGE SCALE GENOMIC DNA]</scope>
    <source>
        <strain evidence="4">JCM 17633</strain>
    </source>
</reference>
<evidence type="ECO:0000259" key="2">
    <source>
        <dbReference type="Pfam" id="PF04892"/>
    </source>
</evidence>
<feature type="domain" description="VanZ-like" evidence="2">
    <location>
        <begin position="39"/>
        <end position="112"/>
    </location>
</feature>
<protein>
    <recommendedName>
        <fullName evidence="2">VanZ-like domain-containing protein</fullName>
    </recommendedName>
</protein>
<name>A0ABP8CNX8_9FLAO</name>
<dbReference type="PANTHER" id="PTHR28008:SF1">
    <property type="entry name" value="DOMAIN PROTEIN, PUTATIVE (AFU_ORTHOLOGUE AFUA_3G10980)-RELATED"/>
    <property type="match status" value="1"/>
</dbReference>
<accession>A0ABP8CNX8</accession>
<evidence type="ECO:0000313" key="4">
    <source>
        <dbReference type="Proteomes" id="UP001501682"/>
    </source>
</evidence>
<dbReference type="Pfam" id="PF04892">
    <property type="entry name" value="VanZ"/>
    <property type="match status" value="1"/>
</dbReference>
<keyword evidence="1" id="KW-1133">Transmembrane helix</keyword>
<keyword evidence="4" id="KW-1185">Reference proteome</keyword>
<proteinExistence type="predicted"/>
<feature type="transmembrane region" description="Helical" evidence="1">
    <location>
        <begin position="7"/>
        <end position="27"/>
    </location>
</feature>
<evidence type="ECO:0000313" key="3">
    <source>
        <dbReference type="EMBL" id="GAA4241588.1"/>
    </source>
</evidence>
<organism evidence="3 4">
    <name type="scientific">Winogradskyella damuponensis</name>
    <dbReference type="NCBI Taxonomy" id="943939"/>
    <lineage>
        <taxon>Bacteria</taxon>
        <taxon>Pseudomonadati</taxon>
        <taxon>Bacteroidota</taxon>
        <taxon>Flavobacteriia</taxon>
        <taxon>Flavobacteriales</taxon>
        <taxon>Flavobacteriaceae</taxon>
        <taxon>Winogradskyella</taxon>
    </lineage>
</organism>